<dbReference type="EMBL" id="BOML01000014">
    <property type="protein sequence ID" value="GIE00426.1"/>
    <property type="molecule type" value="Genomic_DNA"/>
</dbReference>
<dbReference type="InterPro" id="IPR013830">
    <property type="entry name" value="SGNH_hydro"/>
</dbReference>
<dbReference type="PANTHER" id="PTHR43784">
    <property type="entry name" value="GDSL-LIKE LIPASE/ACYLHYDROLASE, PUTATIVE (AFU_ORTHOLOGUE AFUA_2G00820)-RELATED"/>
    <property type="match status" value="1"/>
</dbReference>
<proteinExistence type="predicted"/>
<dbReference type="Gene3D" id="3.40.50.1110">
    <property type="entry name" value="SGNH hydrolase"/>
    <property type="match status" value="1"/>
</dbReference>
<evidence type="ECO:0000313" key="2">
    <source>
        <dbReference type="EMBL" id="GIE00426.1"/>
    </source>
</evidence>
<dbReference type="PANTHER" id="PTHR43784:SF2">
    <property type="entry name" value="GDSL-LIKE LIPASE_ACYLHYDROLASE, PUTATIVE (AFU_ORTHOLOGUE AFUA_2G00820)-RELATED"/>
    <property type="match status" value="1"/>
</dbReference>
<dbReference type="RefSeq" id="WP_203726066.1">
    <property type="nucleotide sequence ID" value="NZ_BAAATX010000002.1"/>
</dbReference>
<dbReference type="InterPro" id="IPR006311">
    <property type="entry name" value="TAT_signal"/>
</dbReference>
<protein>
    <recommendedName>
        <fullName evidence="1">SGNH hydrolase-type esterase domain-containing protein</fullName>
    </recommendedName>
</protein>
<keyword evidence="3" id="KW-1185">Reference proteome</keyword>
<dbReference type="Pfam" id="PF13472">
    <property type="entry name" value="Lipase_GDSL_2"/>
    <property type="match status" value="1"/>
</dbReference>
<organism evidence="2 3">
    <name type="scientific">Paractinoplanes durhamensis</name>
    <dbReference type="NCBI Taxonomy" id="113563"/>
    <lineage>
        <taxon>Bacteria</taxon>
        <taxon>Bacillati</taxon>
        <taxon>Actinomycetota</taxon>
        <taxon>Actinomycetes</taxon>
        <taxon>Micromonosporales</taxon>
        <taxon>Micromonosporaceae</taxon>
        <taxon>Paractinoplanes</taxon>
    </lineage>
</organism>
<evidence type="ECO:0000313" key="3">
    <source>
        <dbReference type="Proteomes" id="UP000637628"/>
    </source>
</evidence>
<dbReference type="Proteomes" id="UP000637628">
    <property type="component" value="Unassembled WGS sequence"/>
</dbReference>
<dbReference type="SUPFAM" id="SSF52266">
    <property type="entry name" value="SGNH hydrolase"/>
    <property type="match status" value="1"/>
</dbReference>
<name>A0ABQ3YSA5_9ACTN</name>
<gene>
    <name evidence="2" type="ORF">Adu01nite_17760</name>
</gene>
<dbReference type="InterPro" id="IPR053140">
    <property type="entry name" value="GDSL_Rv0518-like"/>
</dbReference>
<dbReference type="InterPro" id="IPR036514">
    <property type="entry name" value="SGNH_hydro_sf"/>
</dbReference>
<dbReference type="PROSITE" id="PS51318">
    <property type="entry name" value="TAT"/>
    <property type="match status" value="1"/>
</dbReference>
<comment type="caution">
    <text evidence="2">The sequence shown here is derived from an EMBL/GenBank/DDBJ whole genome shotgun (WGS) entry which is preliminary data.</text>
</comment>
<sequence length="426" mass="44450">MSTTRRELLALASGAAVGAATSGAVPALAHDSGPDGWVATWAAVPTTIPSRGTPTVLDRQTVRSVVHCSTGGDELRIRLTNEFGETALRIGAVHVALRSGDGASTATVPGSDRRVTFSGHGAATIPAGAPLVSDPVRLRLPAGGDLAISVFFPERTTVTTLAAFSYQDNVIANGDVTAARTVTATATLQQDLFLSGVAVRKRGGGAIVTLGDSITNGANTVANLNHRWPDLLAARLRSAGRDLGIANLGVSGNRLLHDPNPPAGSNAETFANYFGVNGLRRFDRDVLAQPGRRFLIVLLGVNDLGHPGTVAPPAEVVSADDLIAGHRQLIARAHEGGLAAFGGTVLPFKNDTLGFYTPENEAKRQQLNRWIRSSGEYDGVIDFDKAMGDPADPIALHPAYDSGDHLHPNDAGMAVMAAAVPLRLFR</sequence>
<accession>A0ABQ3YSA5</accession>
<evidence type="ECO:0000259" key="1">
    <source>
        <dbReference type="Pfam" id="PF13472"/>
    </source>
</evidence>
<reference evidence="2 3" key="1">
    <citation type="submission" date="2021-01" db="EMBL/GenBank/DDBJ databases">
        <title>Whole genome shotgun sequence of Actinoplanes durhamensis NBRC 14914.</title>
        <authorList>
            <person name="Komaki H."/>
            <person name="Tamura T."/>
        </authorList>
    </citation>
    <scope>NUCLEOTIDE SEQUENCE [LARGE SCALE GENOMIC DNA]</scope>
    <source>
        <strain evidence="2 3">NBRC 14914</strain>
    </source>
</reference>
<dbReference type="CDD" id="cd01830">
    <property type="entry name" value="XynE_like"/>
    <property type="match status" value="1"/>
</dbReference>
<feature type="domain" description="SGNH hydrolase-type esterase" evidence="1">
    <location>
        <begin position="210"/>
        <end position="414"/>
    </location>
</feature>